<feature type="transmembrane region" description="Helical" evidence="1">
    <location>
        <begin position="167"/>
        <end position="184"/>
    </location>
</feature>
<evidence type="ECO:0000313" key="2">
    <source>
        <dbReference type="EMBL" id="MBA2881476.1"/>
    </source>
</evidence>
<feature type="transmembrane region" description="Helical" evidence="1">
    <location>
        <begin position="348"/>
        <end position="368"/>
    </location>
</feature>
<feature type="transmembrane region" description="Helical" evidence="1">
    <location>
        <begin position="313"/>
        <end position="336"/>
    </location>
</feature>
<reference evidence="2 3" key="1">
    <citation type="submission" date="2020-07" db="EMBL/GenBank/DDBJ databases">
        <title>Genomic Encyclopedia of Type Strains, Phase IV (KMG-IV): sequencing the most valuable type-strain genomes for metagenomic binning, comparative biology and taxonomic classification.</title>
        <authorList>
            <person name="Goeker M."/>
        </authorList>
    </citation>
    <scope>NUCLEOTIDE SEQUENCE [LARGE SCALE GENOMIC DNA]</scope>
    <source>
        <strain evidence="2 3">DSM 17721</strain>
    </source>
</reference>
<feature type="transmembrane region" description="Helical" evidence="1">
    <location>
        <begin position="144"/>
        <end position="161"/>
    </location>
</feature>
<protein>
    <recommendedName>
        <fullName evidence="4">O-antigen ligase-like membrane protein</fullName>
    </recommendedName>
</protein>
<dbReference type="EMBL" id="JACDUS010000004">
    <property type="protein sequence ID" value="MBA2881476.1"/>
    <property type="molecule type" value="Genomic_DNA"/>
</dbReference>
<gene>
    <name evidence="2" type="ORF">HNR65_001803</name>
</gene>
<comment type="caution">
    <text evidence="2">The sequence shown here is derived from an EMBL/GenBank/DDBJ whole genome shotgun (WGS) entry which is preliminary data.</text>
</comment>
<proteinExistence type="predicted"/>
<organism evidence="2 3">
    <name type="scientific">Desulfosalsimonas propionicica</name>
    <dbReference type="NCBI Taxonomy" id="332175"/>
    <lineage>
        <taxon>Bacteria</taxon>
        <taxon>Pseudomonadati</taxon>
        <taxon>Thermodesulfobacteriota</taxon>
        <taxon>Desulfobacteria</taxon>
        <taxon>Desulfobacterales</taxon>
        <taxon>Desulfosalsimonadaceae</taxon>
        <taxon>Desulfosalsimonas</taxon>
    </lineage>
</organism>
<keyword evidence="3" id="KW-1185">Reference proteome</keyword>
<keyword evidence="1" id="KW-0472">Membrane</keyword>
<keyword evidence="1" id="KW-1133">Transmembrane helix</keyword>
<dbReference type="Proteomes" id="UP000525298">
    <property type="component" value="Unassembled WGS sequence"/>
</dbReference>
<evidence type="ECO:0008006" key="4">
    <source>
        <dbReference type="Google" id="ProtNLM"/>
    </source>
</evidence>
<feature type="transmembrane region" description="Helical" evidence="1">
    <location>
        <begin position="116"/>
        <end position="137"/>
    </location>
</feature>
<dbReference type="RefSeq" id="WP_181551136.1">
    <property type="nucleotide sequence ID" value="NZ_JACDUS010000004.1"/>
</dbReference>
<accession>A0A7W0C969</accession>
<dbReference type="AlphaFoldDB" id="A0A7W0C969"/>
<sequence>MPEILILFLFSCALLRPDREPGTIRVAGFRLIVLFIGWTVLAGIATGQSTITVVLFLRVVLRFYVLFLAIINLEMSDREIKIWIAVLAALLFLQVPVAAVRMIWEGQGEQAVGTYTYGGGGLSTAIPMFMTGYLLVFYTAYRRWLPYLIGIVAFAAFGIIGGKRATFLTVPLAGVFALYVVHSIGSIETGSVRNKIFALVILGLISFTAMKFLPSLNPENRVQGRVDISYAADHAFEYSFGQSQEGATTGRMSTTIRALSLSSETFHKALFGFGPGSMMKSRFGVGMERKQSGRHAWRGVDPRTGIVYGMTGFAWLLLQVGYPGTLLWFTFLFFMFRTFKRAAALQNDPFWQAISLGVACHMMVVLFISGFYNAGLVMGDLGTFLVYFILALGFLHAKNEKAQT</sequence>
<evidence type="ECO:0000256" key="1">
    <source>
        <dbReference type="SAM" id="Phobius"/>
    </source>
</evidence>
<keyword evidence="1" id="KW-0812">Transmembrane</keyword>
<feature type="transmembrane region" description="Helical" evidence="1">
    <location>
        <begin position="82"/>
        <end position="104"/>
    </location>
</feature>
<feature type="transmembrane region" description="Helical" evidence="1">
    <location>
        <begin position="35"/>
        <end position="61"/>
    </location>
</feature>
<feature type="transmembrane region" description="Helical" evidence="1">
    <location>
        <begin position="196"/>
        <end position="213"/>
    </location>
</feature>
<name>A0A7W0C969_9BACT</name>
<feature type="transmembrane region" description="Helical" evidence="1">
    <location>
        <begin position="374"/>
        <end position="395"/>
    </location>
</feature>
<evidence type="ECO:0000313" key="3">
    <source>
        <dbReference type="Proteomes" id="UP000525298"/>
    </source>
</evidence>